<dbReference type="SUPFAM" id="SSF52540">
    <property type="entry name" value="P-loop containing nucleoside triphosphate hydrolases"/>
    <property type="match status" value="2"/>
</dbReference>
<dbReference type="PANTHER" id="PTHR47961">
    <property type="entry name" value="DNA POLYMERASE THETA, PUTATIVE (AFU_ORTHOLOGUE AFUA_1G05260)-RELATED"/>
    <property type="match status" value="1"/>
</dbReference>
<evidence type="ECO:0000313" key="8">
    <source>
        <dbReference type="Proteomes" id="UP000183569"/>
    </source>
</evidence>
<dbReference type="GO" id="GO:0016787">
    <property type="term" value="F:hydrolase activity"/>
    <property type="evidence" value="ECO:0007669"/>
    <property type="project" value="UniProtKB-KW"/>
</dbReference>
<feature type="domain" description="Helicase C-terminal" evidence="6">
    <location>
        <begin position="371"/>
        <end position="570"/>
    </location>
</feature>
<dbReference type="GO" id="GO:0003676">
    <property type="term" value="F:nucleic acid binding"/>
    <property type="evidence" value="ECO:0007669"/>
    <property type="project" value="InterPro"/>
</dbReference>
<reference evidence="7 8" key="1">
    <citation type="submission" date="2016-10" db="EMBL/GenBank/DDBJ databases">
        <authorList>
            <person name="Varghese N."/>
            <person name="Submissions S."/>
        </authorList>
    </citation>
    <scope>NUCLEOTIDE SEQUENCE [LARGE SCALE GENOMIC DNA]</scope>
    <source>
        <strain evidence="7 8">CGMCC 1.12102</strain>
    </source>
</reference>
<organism evidence="7 8">
    <name type="scientific">Kosakonia sacchari</name>
    <dbReference type="NCBI Taxonomy" id="1158459"/>
    <lineage>
        <taxon>Bacteria</taxon>
        <taxon>Pseudomonadati</taxon>
        <taxon>Pseudomonadota</taxon>
        <taxon>Gammaproteobacteria</taxon>
        <taxon>Enterobacterales</taxon>
        <taxon>Enterobacteriaceae</taxon>
        <taxon>Kosakonia</taxon>
    </lineage>
</organism>
<proteinExistence type="predicted"/>
<dbReference type="SMART" id="SM00490">
    <property type="entry name" value="HELICc"/>
    <property type="match status" value="1"/>
</dbReference>
<dbReference type="InterPro" id="IPR011545">
    <property type="entry name" value="DEAD/DEAH_box_helicase_dom"/>
</dbReference>
<dbReference type="GeneID" id="23843709"/>
<evidence type="ECO:0000256" key="4">
    <source>
        <dbReference type="ARBA" id="ARBA00022840"/>
    </source>
</evidence>
<evidence type="ECO:0000259" key="6">
    <source>
        <dbReference type="PROSITE" id="PS51194"/>
    </source>
</evidence>
<keyword evidence="2" id="KW-0378">Hydrolase</keyword>
<evidence type="ECO:0000256" key="1">
    <source>
        <dbReference type="ARBA" id="ARBA00022741"/>
    </source>
</evidence>
<dbReference type="GO" id="GO:0004386">
    <property type="term" value="F:helicase activity"/>
    <property type="evidence" value="ECO:0007669"/>
    <property type="project" value="UniProtKB-KW"/>
</dbReference>
<dbReference type="EMBL" id="FMUI01000021">
    <property type="protein sequence ID" value="SCX62948.1"/>
    <property type="molecule type" value="Genomic_DNA"/>
</dbReference>
<dbReference type="SMART" id="SM00487">
    <property type="entry name" value="DEXDc"/>
    <property type="match status" value="1"/>
</dbReference>
<keyword evidence="1" id="KW-0547">Nucleotide-binding</keyword>
<evidence type="ECO:0000259" key="5">
    <source>
        <dbReference type="PROSITE" id="PS51192"/>
    </source>
</evidence>
<dbReference type="PROSITE" id="PS51194">
    <property type="entry name" value="HELICASE_CTER"/>
    <property type="match status" value="1"/>
</dbReference>
<dbReference type="InterPro" id="IPR027417">
    <property type="entry name" value="P-loop_NTPase"/>
</dbReference>
<evidence type="ECO:0000256" key="3">
    <source>
        <dbReference type="ARBA" id="ARBA00022806"/>
    </source>
</evidence>
<dbReference type="Gene3D" id="3.40.50.300">
    <property type="entry name" value="P-loop containing nucleotide triphosphate hydrolases"/>
    <property type="match status" value="2"/>
</dbReference>
<accession>A0A1G4ZCH6</accession>
<dbReference type="PROSITE" id="PS51192">
    <property type="entry name" value="HELICASE_ATP_BIND_1"/>
    <property type="match status" value="1"/>
</dbReference>
<feature type="domain" description="Helicase ATP-binding" evidence="5">
    <location>
        <begin position="150"/>
        <end position="311"/>
    </location>
</feature>
<protein>
    <submittedName>
        <fullName evidence="7">Helicase conserved C-terminal domain-containing protein</fullName>
    </submittedName>
</protein>
<dbReference type="RefSeq" id="WP_017459910.1">
    <property type="nucleotide sequence ID" value="NZ_FMUI01000021.1"/>
</dbReference>
<dbReference type="InterPro" id="IPR014001">
    <property type="entry name" value="Helicase_ATP-bd"/>
</dbReference>
<dbReference type="GO" id="GO:0005524">
    <property type="term" value="F:ATP binding"/>
    <property type="evidence" value="ECO:0007669"/>
    <property type="project" value="UniProtKB-KW"/>
</dbReference>
<evidence type="ECO:0000256" key="2">
    <source>
        <dbReference type="ARBA" id="ARBA00022801"/>
    </source>
</evidence>
<comment type="caution">
    <text evidence="7">The sequence shown here is derived from an EMBL/GenBank/DDBJ whole genome shotgun (WGS) entry which is preliminary data.</text>
</comment>
<gene>
    <name evidence="7" type="ORF">SAMN02927897_04438</name>
</gene>
<evidence type="ECO:0000313" key="7">
    <source>
        <dbReference type="EMBL" id="SCX62948.1"/>
    </source>
</evidence>
<dbReference type="Pfam" id="PF00270">
    <property type="entry name" value="DEAD"/>
    <property type="match status" value="1"/>
</dbReference>
<dbReference type="AlphaFoldDB" id="A0A1G4ZCH6"/>
<dbReference type="InterPro" id="IPR001650">
    <property type="entry name" value="Helicase_C-like"/>
</dbReference>
<dbReference type="Pfam" id="PF00271">
    <property type="entry name" value="Helicase_C"/>
    <property type="match status" value="1"/>
</dbReference>
<dbReference type="InterPro" id="IPR050474">
    <property type="entry name" value="Hel308_SKI2-like"/>
</dbReference>
<dbReference type="PANTHER" id="PTHR47961:SF6">
    <property type="entry name" value="DNA-DIRECTED DNA POLYMERASE"/>
    <property type="match status" value="1"/>
</dbReference>
<keyword evidence="4" id="KW-0067">ATP-binding</keyword>
<name>A0A1G4ZCH6_9ENTR</name>
<keyword evidence="3 7" id="KW-0347">Helicase</keyword>
<sequence length="885" mass="101784">MSESTATTAINHKDFTTVFNSLIEHLFLRNRGEGQKIDLSDEAIRRATWLASLGSSGNENDKNIASAFGTLLYLYDMNNELYIKACYVLQSRAGNIVSAKHLAGLFDEENFLKHFSVSLDFELVNQKYLLEKKIPGENPIYFTHFQRDLWDKLENGENVAVSAPTSAGKSFVIKKYIYEHVLKSNHGYFVYVVPSKALINQVGNEMSRELKDIAIVMTTYKPLEEDKLKVVYVLTPERCMRLLDEKNNKEPEIVFFDEIQNIEDNSRGNVFENIIYRMTSLWRSTQFIMAGPYINNLHESLGKVVDINLVEQKTSATPVLQLKVILTVHKQKKSVSYKLISPVGETVLGEYNIGKALYSKLASSKGTALRYITSILDSKEQNIIYAPKKNLAEGWALAISKTDDEELEDNESDFIYDERIEDLCSFLEREIHPLYSLVRSLKKGVAFHHGGLLDVARLEVEDLFSDGVIKNLVCTSTLLQGVNLPADRMIVISPKIGDYELSHFDFLNLIGRAGRINTSLYGEIFCIQLVDEEWAEGKIDSNEIKEIQSAVLKKLNEHGESVVSYIDIYSNDIIDNQGDYKAINLASYLRSQFLVDRLHYEKIIENSNLTTNQIRVMTNRLEALEDDLKIPKDILYKNPFIDPLLIDQLYFLVETEGVNNWLMDRYPGTKSGSSDFNVDFKDMNYYNQYKSIIVRMNDIFNIETEINFKEDGITRKTKHYVSIFKLINDSHKWMQGRNYRYFIDNMVKIKLNSRNITVDYKKIDGITNFVTTHINTNLTFILVKYLSLWSDVISSFMSENERTEKAFFLNLSSMLEMGSYDPQVLEVMAYGINRSTAIELLRNERIRDGQTTEQFLSQYNLEKLSPLHRKYLQRAGFGSSRTKNN</sequence>
<dbReference type="Proteomes" id="UP000183569">
    <property type="component" value="Unassembled WGS sequence"/>
</dbReference>